<proteinExistence type="predicted"/>
<protein>
    <submittedName>
        <fullName evidence="4">DUF5060 domain-containing protein</fullName>
    </submittedName>
</protein>
<dbReference type="Proteomes" id="UP001290861">
    <property type="component" value="Unassembled WGS sequence"/>
</dbReference>
<feature type="chain" id="PRO_5045175826" evidence="1">
    <location>
        <begin position="19"/>
        <end position="604"/>
    </location>
</feature>
<gene>
    <name evidence="4" type="ORF">P9H32_16965</name>
</gene>
<accession>A0ABU5N1I9</accession>
<reference evidence="4 5" key="1">
    <citation type="journal article" date="2024" name="Appl. Environ. Microbiol.">
        <title>Pontiella agarivorans sp. nov., a novel marine anaerobic bacterium capable of degrading macroalgal polysaccharides and fixing nitrogen.</title>
        <authorList>
            <person name="Liu N."/>
            <person name="Kivenson V."/>
            <person name="Peng X."/>
            <person name="Cui Z."/>
            <person name="Lankiewicz T.S."/>
            <person name="Gosselin K.M."/>
            <person name="English C.J."/>
            <person name="Blair E.M."/>
            <person name="O'Malley M.A."/>
            <person name="Valentine D.L."/>
        </authorList>
    </citation>
    <scope>NUCLEOTIDE SEQUENCE [LARGE SCALE GENOMIC DNA]</scope>
    <source>
        <strain evidence="4 5">NLcol2</strain>
    </source>
</reference>
<sequence length="604" mass="67856">MKRAWTALLCLMSVWAFGKAEISGELKTWHKVTLTFQGPETSEQAQLNPFMNYRLNVTFRHPATGKIYVVPGYFAADGNAAETSAVKGDKWRVHFSPDRTGTWEYEVDFRKGNYAAISSKKDTGKPGEFMDGETGSFDIAETDKTGRDFRSKGRLDYVGGHYLQFAGSGEYFLKMGPDAPENFLSYAEFDGTQNADGHKDNLVKTWEAHSGDWKNGDPVWQGGKGKGIIGALNYLESEGLNSVSFLTMNIGGDDQNAFPYVDYDTLDRFDCSKLDQWEIVFEHAQRHGLFLHFKLMEHENQGLLDGGAVGARTKLYYREIIARFGHHLALNWNVCEESGEWGHLRTPPAETPERLACAERLYLQDPYQHHRVIHNGKWFDDILGPESKYTGPSLQTNQKDFRNVHGNVLKLRNQSAEHGKPWAVACDEPGDASFSLLPDANDSDGVNHYNARKNALWGTLLAGGWGVEWYFGYKVPHSDLTCTDWRSRDGFWDYCRYALAFFNENKIPFWEMENSNALIGNPKNDVNAGFCFSRPEVYVIYVPKAGKAELDLSGVSGDFNVRWFNPRRGGALQHGSVAAVKGGGKADLGNPPSEAEEDWVILVR</sequence>
<evidence type="ECO:0000259" key="3">
    <source>
        <dbReference type="Pfam" id="PF16586"/>
    </source>
</evidence>
<evidence type="ECO:0000256" key="1">
    <source>
        <dbReference type="SAM" id="SignalP"/>
    </source>
</evidence>
<feature type="signal peptide" evidence="1">
    <location>
        <begin position="1"/>
        <end position="18"/>
    </location>
</feature>
<dbReference type="Pfam" id="PF12904">
    <property type="entry name" value="Collagen_bind_2"/>
    <property type="match status" value="1"/>
</dbReference>
<dbReference type="InterPro" id="IPR013783">
    <property type="entry name" value="Ig-like_fold"/>
</dbReference>
<keyword evidence="1" id="KW-0732">Signal</keyword>
<dbReference type="Gene3D" id="3.20.20.80">
    <property type="entry name" value="Glycosidases"/>
    <property type="match status" value="1"/>
</dbReference>
<feature type="domain" description="Putative collagen-binding" evidence="2">
    <location>
        <begin position="536"/>
        <end position="603"/>
    </location>
</feature>
<evidence type="ECO:0000259" key="2">
    <source>
        <dbReference type="Pfam" id="PF12904"/>
    </source>
</evidence>
<organism evidence="4 5">
    <name type="scientific">Pontiella agarivorans</name>
    <dbReference type="NCBI Taxonomy" id="3038953"/>
    <lineage>
        <taxon>Bacteria</taxon>
        <taxon>Pseudomonadati</taxon>
        <taxon>Kiritimatiellota</taxon>
        <taxon>Kiritimatiellia</taxon>
        <taxon>Kiritimatiellales</taxon>
        <taxon>Pontiellaceae</taxon>
        <taxon>Pontiella</taxon>
    </lineage>
</organism>
<dbReference type="EMBL" id="JARVCO010000012">
    <property type="protein sequence ID" value="MDZ8120325.1"/>
    <property type="molecule type" value="Genomic_DNA"/>
</dbReference>
<feature type="domain" description="DUF5060" evidence="3">
    <location>
        <begin position="26"/>
        <end position="109"/>
    </location>
</feature>
<keyword evidence="5" id="KW-1185">Reference proteome</keyword>
<evidence type="ECO:0000313" key="5">
    <source>
        <dbReference type="Proteomes" id="UP001290861"/>
    </source>
</evidence>
<dbReference type="InterPro" id="IPR024749">
    <property type="entry name" value="Collagen-bd_put"/>
</dbReference>
<name>A0ABU5N1I9_9BACT</name>
<dbReference type="Pfam" id="PF16586">
    <property type="entry name" value="DUF5060"/>
    <property type="match status" value="1"/>
</dbReference>
<comment type="caution">
    <text evidence="4">The sequence shown here is derived from an EMBL/GenBank/DDBJ whole genome shotgun (WGS) entry which is preliminary data.</text>
</comment>
<dbReference type="Gene3D" id="2.60.40.10">
    <property type="entry name" value="Immunoglobulins"/>
    <property type="match status" value="1"/>
</dbReference>
<dbReference type="InterPro" id="IPR032260">
    <property type="entry name" value="DUF5060"/>
</dbReference>
<evidence type="ECO:0000313" key="4">
    <source>
        <dbReference type="EMBL" id="MDZ8120325.1"/>
    </source>
</evidence>
<dbReference type="RefSeq" id="WP_322610099.1">
    <property type="nucleotide sequence ID" value="NZ_JARVCO010000012.1"/>
</dbReference>